<evidence type="ECO:0000313" key="1">
    <source>
        <dbReference type="EMBL" id="CAE6862173.1"/>
    </source>
</evidence>
<gene>
    <name evidence="1" type="ORF">R69658_07674</name>
</gene>
<organism evidence="1 2">
    <name type="scientific">Paraburkholderia aspalathi</name>
    <dbReference type="NCBI Taxonomy" id="1324617"/>
    <lineage>
        <taxon>Bacteria</taxon>
        <taxon>Pseudomonadati</taxon>
        <taxon>Pseudomonadota</taxon>
        <taxon>Betaproteobacteria</taxon>
        <taxon>Burkholderiales</taxon>
        <taxon>Burkholderiaceae</taxon>
        <taxon>Paraburkholderia</taxon>
    </lineage>
</organism>
<accession>A0ABN7NG87</accession>
<sequence>MNNHTLGKAVPLLKRPIDEIVTIAREAGRRTFDNVDTIEAVWFDARSRWLNENLPNALGLTDDEFDTVMVRAADAFKQGFDEYIRDMSEVVQTWAPRLPGVSIFFDESSTFRYGLQVDLSRFSAERLDAEALYQRFYTRLMSEYDRLLPHIAAAGGEPDAYRPKPDDEPISTFMLIDDVFIFQILPVALKRDVLKDALPAKLREFVTHMTSTEEECHE</sequence>
<proteinExistence type="predicted"/>
<dbReference type="RefSeq" id="WP_200622632.1">
    <property type="nucleotide sequence ID" value="NZ_CAJNAU010000170.1"/>
</dbReference>
<reference evidence="1 2" key="1">
    <citation type="submission" date="2021-02" db="EMBL/GenBank/DDBJ databases">
        <authorList>
            <person name="Vanwijnsberghe S."/>
        </authorList>
    </citation>
    <scope>NUCLEOTIDE SEQUENCE [LARGE SCALE GENOMIC DNA]</scope>
    <source>
        <strain evidence="1 2">R-69658</strain>
    </source>
</reference>
<protein>
    <submittedName>
        <fullName evidence="1">Uncharacterized protein</fullName>
    </submittedName>
</protein>
<keyword evidence="2" id="KW-1185">Reference proteome</keyword>
<comment type="caution">
    <text evidence="1">The sequence shown here is derived from an EMBL/GenBank/DDBJ whole genome shotgun (WGS) entry which is preliminary data.</text>
</comment>
<name>A0ABN7NG87_9BURK</name>
<dbReference type="Proteomes" id="UP000674425">
    <property type="component" value="Unassembled WGS sequence"/>
</dbReference>
<dbReference type="EMBL" id="CAJNAU010000170">
    <property type="protein sequence ID" value="CAE6862173.1"/>
    <property type="molecule type" value="Genomic_DNA"/>
</dbReference>
<evidence type="ECO:0000313" key="2">
    <source>
        <dbReference type="Proteomes" id="UP000674425"/>
    </source>
</evidence>